<dbReference type="Proteomes" id="UP000807469">
    <property type="component" value="Unassembled WGS sequence"/>
</dbReference>
<dbReference type="EMBL" id="MU155330">
    <property type="protein sequence ID" value="KAF9475501.1"/>
    <property type="molecule type" value="Genomic_DNA"/>
</dbReference>
<organism evidence="1 2">
    <name type="scientific">Pholiota conissans</name>
    <dbReference type="NCBI Taxonomy" id="109636"/>
    <lineage>
        <taxon>Eukaryota</taxon>
        <taxon>Fungi</taxon>
        <taxon>Dikarya</taxon>
        <taxon>Basidiomycota</taxon>
        <taxon>Agaricomycotina</taxon>
        <taxon>Agaricomycetes</taxon>
        <taxon>Agaricomycetidae</taxon>
        <taxon>Agaricales</taxon>
        <taxon>Agaricineae</taxon>
        <taxon>Strophariaceae</taxon>
        <taxon>Pholiota</taxon>
    </lineage>
</organism>
<protein>
    <submittedName>
        <fullName evidence="1">Uncharacterized protein</fullName>
    </submittedName>
</protein>
<evidence type="ECO:0000313" key="2">
    <source>
        <dbReference type="Proteomes" id="UP000807469"/>
    </source>
</evidence>
<reference evidence="1" key="1">
    <citation type="submission" date="2020-11" db="EMBL/GenBank/DDBJ databases">
        <authorList>
            <consortium name="DOE Joint Genome Institute"/>
            <person name="Ahrendt S."/>
            <person name="Riley R."/>
            <person name="Andreopoulos W."/>
            <person name="Labutti K."/>
            <person name="Pangilinan J."/>
            <person name="Ruiz-Duenas F.J."/>
            <person name="Barrasa J.M."/>
            <person name="Sanchez-Garcia M."/>
            <person name="Camarero S."/>
            <person name="Miyauchi S."/>
            <person name="Serrano A."/>
            <person name="Linde D."/>
            <person name="Babiker R."/>
            <person name="Drula E."/>
            <person name="Ayuso-Fernandez I."/>
            <person name="Pacheco R."/>
            <person name="Padilla G."/>
            <person name="Ferreira P."/>
            <person name="Barriuso J."/>
            <person name="Kellner H."/>
            <person name="Castanera R."/>
            <person name="Alfaro M."/>
            <person name="Ramirez L."/>
            <person name="Pisabarro A.G."/>
            <person name="Kuo A."/>
            <person name="Tritt A."/>
            <person name="Lipzen A."/>
            <person name="He G."/>
            <person name="Yan M."/>
            <person name="Ng V."/>
            <person name="Cullen D."/>
            <person name="Martin F."/>
            <person name="Rosso M.-N."/>
            <person name="Henrissat B."/>
            <person name="Hibbett D."/>
            <person name="Martinez A.T."/>
            <person name="Grigoriev I.V."/>
        </authorList>
    </citation>
    <scope>NUCLEOTIDE SEQUENCE</scope>
    <source>
        <strain evidence="1">CIRM-BRFM 674</strain>
    </source>
</reference>
<name>A0A9P5YX68_9AGAR</name>
<accession>A0A9P5YX68</accession>
<dbReference type="AlphaFoldDB" id="A0A9P5YX68"/>
<proteinExistence type="predicted"/>
<dbReference type="OrthoDB" id="3262196at2759"/>
<evidence type="ECO:0000313" key="1">
    <source>
        <dbReference type="EMBL" id="KAF9475501.1"/>
    </source>
</evidence>
<keyword evidence="2" id="KW-1185">Reference proteome</keyword>
<sequence length="202" mass="22725">MSNEPSFKNTVIFGGTFTAANEVRRDNDIIDDIVDKASGHFIYASTVLRFIADLNVVPAQRFLRIINAWSQSSSGNVKPDYSPYTVLDNLYHHILSTFSNIENTLAFLGASIAHGIDHNRYLPIWLKSLPSPSIALLEKLFMLQEGDGFLAVQTIQSLVEILPDGSIQFYHKSFQDFMLDSNRSGQYCVEIDQSKRYQLLAA</sequence>
<comment type="caution">
    <text evidence="1">The sequence shown here is derived from an EMBL/GenBank/DDBJ whole genome shotgun (WGS) entry which is preliminary data.</text>
</comment>
<gene>
    <name evidence="1" type="ORF">BDN70DRAFT_249049</name>
</gene>